<reference evidence="4" key="1">
    <citation type="submission" date="2019-12" db="EMBL/GenBank/DDBJ databases">
        <title>Complete and draft genome sequences of new strains and members of some known species of the genus Rathayibacter isolated from plants.</title>
        <authorList>
            <person name="Tarlachkov S.V."/>
            <person name="Starodumova I.P."/>
            <person name="Dorofeeva L.V."/>
            <person name="Prisyazhnaya N.V."/>
            <person name="Leyn S."/>
            <person name="Zlamal J."/>
            <person name="Elan M."/>
            <person name="Osterman A.L."/>
            <person name="Nadler S."/>
            <person name="Subbotin S.A."/>
            <person name="Evtushenko L.I."/>
        </authorList>
    </citation>
    <scope>NUCLEOTIDE SEQUENCE [LARGE SCALE GENOMIC DNA]</scope>
    <source>
        <strain evidence="4">VKM Ac-2761</strain>
    </source>
</reference>
<dbReference type="KEGG" id="rte:GSU10_10345"/>
<evidence type="ECO:0000313" key="4">
    <source>
        <dbReference type="Proteomes" id="UP000465031"/>
    </source>
</evidence>
<dbReference type="EMBL" id="CP047186">
    <property type="protein sequence ID" value="QHC55991.1"/>
    <property type="molecule type" value="Genomic_DNA"/>
</dbReference>
<protein>
    <submittedName>
        <fullName evidence="3">DUF4350 domain-containing protein</fullName>
    </submittedName>
</protein>
<dbReference type="Proteomes" id="UP000465031">
    <property type="component" value="Chromosome"/>
</dbReference>
<sequence>MSVDSVTTPTLGAMLRRGRIWAVLVGIVAVGTLLLIVGTGARVPAPDLDVDSAAPDGARAVAQVLREEGVEVVRADDLASALSALAPGATLLVDDPETALEEEQYRRLAFASDSVVLVRPGGAALESLLPGVRFAGSPRDEGVLRADCGLPAAERAGTLPSGGSSYRAFDAGVTGCFPTGDDAFALVSADGPGGATVTAVGDADLLRNSTVDDEGRAALALGLLGGEDRLVWYRAAADDAADAPVDPADLAPGWVTPALLLLVAVFVASAVWRGRRLGPLAVEPLPVVVHASETARGRARLYARGSLRLRALDSLRIGTLRRTAALLGLAPATGVDEVVAVAADRLGRDPAELRRLLVEDEPDDDAALVTASDDLLRFESALRAALAPTPDRRPEGPLR</sequence>
<dbReference type="Pfam" id="PF14258">
    <property type="entry name" value="DUF4350"/>
    <property type="match status" value="1"/>
</dbReference>
<name>A0AAE6RL23_9MICO</name>
<dbReference type="RefSeq" id="WP_132504021.1">
    <property type="nucleotide sequence ID" value="NZ_CP047186.1"/>
</dbReference>
<evidence type="ECO:0000256" key="1">
    <source>
        <dbReference type="SAM" id="Phobius"/>
    </source>
</evidence>
<dbReference type="InterPro" id="IPR025646">
    <property type="entry name" value="DUF4350"/>
</dbReference>
<keyword evidence="1" id="KW-0472">Membrane</keyword>
<feature type="domain" description="DUF4350" evidence="2">
    <location>
        <begin position="51"/>
        <end position="224"/>
    </location>
</feature>
<organism evidence="3 4">
    <name type="scientific">Rathayibacter tanaceti</name>
    <dbReference type="NCBI Taxonomy" id="1671680"/>
    <lineage>
        <taxon>Bacteria</taxon>
        <taxon>Bacillati</taxon>
        <taxon>Actinomycetota</taxon>
        <taxon>Actinomycetes</taxon>
        <taxon>Micrococcales</taxon>
        <taxon>Microbacteriaceae</taxon>
        <taxon>Rathayibacter</taxon>
    </lineage>
</organism>
<evidence type="ECO:0000313" key="3">
    <source>
        <dbReference type="EMBL" id="QHC55991.1"/>
    </source>
</evidence>
<feature type="transmembrane region" description="Helical" evidence="1">
    <location>
        <begin position="20"/>
        <end position="41"/>
    </location>
</feature>
<keyword evidence="1" id="KW-1133">Transmembrane helix</keyword>
<proteinExistence type="predicted"/>
<keyword evidence="1" id="KW-0812">Transmembrane</keyword>
<feature type="transmembrane region" description="Helical" evidence="1">
    <location>
        <begin position="254"/>
        <end position="272"/>
    </location>
</feature>
<gene>
    <name evidence="3" type="ORF">GSU10_10345</name>
</gene>
<evidence type="ECO:0000259" key="2">
    <source>
        <dbReference type="Pfam" id="PF14258"/>
    </source>
</evidence>
<accession>A0AAE6RL23</accession>
<dbReference type="AlphaFoldDB" id="A0AAE6RL23"/>